<dbReference type="Gene3D" id="3.40.50.1360">
    <property type="match status" value="1"/>
</dbReference>
<dbReference type="RefSeq" id="WP_245797492.1">
    <property type="nucleotide sequence ID" value="NZ_CP009247.1"/>
</dbReference>
<dbReference type="PROSITE" id="PS00894">
    <property type="entry name" value="HTH_DEOR_1"/>
    <property type="match status" value="1"/>
</dbReference>
<dbReference type="AlphaFoldDB" id="A0A1L7CSP4"/>
<evidence type="ECO:0000256" key="5">
    <source>
        <dbReference type="ARBA" id="ARBA00023163"/>
    </source>
</evidence>
<proteinExistence type="predicted"/>
<evidence type="ECO:0000259" key="7">
    <source>
        <dbReference type="PROSITE" id="PS51000"/>
    </source>
</evidence>
<dbReference type="Pfam" id="PF00455">
    <property type="entry name" value="DeoRC"/>
    <property type="match status" value="1"/>
</dbReference>
<accession>A0A1L7CSP4</accession>
<dbReference type="PROSITE" id="PS51000">
    <property type="entry name" value="HTH_DEOR_2"/>
    <property type="match status" value="1"/>
</dbReference>
<keyword evidence="3" id="KW-0805">Transcription regulation</keyword>
<feature type="domain" description="HTH deoR-type" evidence="7">
    <location>
        <begin position="9"/>
        <end position="64"/>
    </location>
</feature>
<sequence length="256" mass="27544">MTENRPEFAEERRRRIAELVRRRGSVRIVDLVEPMGVSEPTLRKDLSFLEERKVLKRTHGGAIAVEPRPDRGPGDRGTVNVEAKRAIAKACAALVGEGQSVYVDAGTTTTMVAEELPDTYLNVVTNSVPVVQILGPRGRIRHTLLGGRYHSVGESVVGPIALENLERFTVDVAFVGISGITAEGITVSDVNEGELKKQVIGSARRVVVACDSSKVGQVDFSFLVPLGVVDDIVTEAADPELVSWCEGAGVRLHVVG</sequence>
<evidence type="ECO:0000256" key="3">
    <source>
        <dbReference type="ARBA" id="ARBA00023015"/>
    </source>
</evidence>
<dbReference type="Pfam" id="PF08220">
    <property type="entry name" value="HTH_DeoR"/>
    <property type="match status" value="1"/>
</dbReference>
<dbReference type="SUPFAM" id="SSF46785">
    <property type="entry name" value="Winged helix' DNA-binding domain"/>
    <property type="match status" value="1"/>
</dbReference>
<keyword evidence="9" id="KW-1185">Reference proteome</keyword>
<dbReference type="InterPro" id="IPR014036">
    <property type="entry name" value="DeoR-like_C"/>
</dbReference>
<dbReference type="PRINTS" id="PR00037">
    <property type="entry name" value="HTHLACR"/>
</dbReference>
<evidence type="ECO:0000256" key="1">
    <source>
        <dbReference type="ARBA" id="ARBA00021390"/>
    </source>
</evidence>
<evidence type="ECO:0000256" key="4">
    <source>
        <dbReference type="ARBA" id="ARBA00023125"/>
    </source>
</evidence>
<evidence type="ECO:0000313" key="9">
    <source>
        <dbReference type="Proteomes" id="UP000185434"/>
    </source>
</evidence>
<evidence type="ECO:0000256" key="2">
    <source>
        <dbReference type="ARBA" id="ARBA00022491"/>
    </source>
</evidence>
<dbReference type="KEGG" id="cfk:CFRA_06015"/>
<comment type="function">
    <text evidence="6">Repressor of the lactose catabolism operon. Galactose-6-phosphate is the inducer.</text>
</comment>
<dbReference type="InterPro" id="IPR037171">
    <property type="entry name" value="NagB/RpiA_transferase-like"/>
</dbReference>
<keyword evidence="4" id="KW-0238">DNA-binding</keyword>
<evidence type="ECO:0000256" key="6">
    <source>
        <dbReference type="ARBA" id="ARBA00024937"/>
    </source>
</evidence>
<dbReference type="GO" id="GO:0003700">
    <property type="term" value="F:DNA-binding transcription factor activity"/>
    <property type="evidence" value="ECO:0007669"/>
    <property type="project" value="InterPro"/>
</dbReference>
<protein>
    <recommendedName>
        <fullName evidence="1">Lactose phosphotransferase system repressor</fullName>
    </recommendedName>
</protein>
<keyword evidence="2" id="KW-0678">Repressor</keyword>
<dbReference type="GO" id="GO:0003677">
    <property type="term" value="F:DNA binding"/>
    <property type="evidence" value="ECO:0007669"/>
    <property type="project" value="UniProtKB-KW"/>
</dbReference>
<name>A0A1L7CSP4_9CORY</name>
<dbReference type="InterPro" id="IPR050313">
    <property type="entry name" value="Carb_Metab_HTH_regulators"/>
</dbReference>
<dbReference type="InterPro" id="IPR018356">
    <property type="entry name" value="Tscrpt_reg_HTH_DeoR_CS"/>
</dbReference>
<dbReference type="InterPro" id="IPR036390">
    <property type="entry name" value="WH_DNA-bd_sf"/>
</dbReference>
<dbReference type="SUPFAM" id="SSF100950">
    <property type="entry name" value="NagB/RpiA/CoA transferase-like"/>
    <property type="match status" value="1"/>
</dbReference>
<dbReference type="EMBL" id="CP009247">
    <property type="protein sequence ID" value="APT88872.1"/>
    <property type="molecule type" value="Genomic_DNA"/>
</dbReference>
<reference evidence="8 9" key="1">
    <citation type="submission" date="2014-08" db="EMBL/GenBank/DDBJ databases">
        <title>Complete genome sequence of Corynebacterium frankenforstense ST18(T) (=DSM 45800(T)), isolated from raw cow milk.</title>
        <authorList>
            <person name="Ruckert C."/>
            <person name="Albersmeier A."/>
            <person name="Winkler A."/>
            <person name="Lipski A."/>
            <person name="Kalinowski J."/>
        </authorList>
    </citation>
    <scope>NUCLEOTIDE SEQUENCE [LARGE SCALE GENOMIC DNA]</scope>
    <source>
        <strain evidence="8 9">ST18</strain>
    </source>
</reference>
<organism evidence="8 9">
    <name type="scientific">Corynebacterium frankenforstense DSM 45800</name>
    <dbReference type="NCBI Taxonomy" id="1437875"/>
    <lineage>
        <taxon>Bacteria</taxon>
        <taxon>Bacillati</taxon>
        <taxon>Actinomycetota</taxon>
        <taxon>Actinomycetes</taxon>
        <taxon>Mycobacteriales</taxon>
        <taxon>Corynebacteriaceae</taxon>
        <taxon>Corynebacterium</taxon>
    </lineage>
</organism>
<dbReference type="InterPro" id="IPR001034">
    <property type="entry name" value="DeoR_HTH"/>
</dbReference>
<dbReference type="SMART" id="SM01134">
    <property type="entry name" value="DeoRC"/>
    <property type="match status" value="1"/>
</dbReference>
<keyword evidence="5" id="KW-0804">Transcription</keyword>
<dbReference type="Proteomes" id="UP000185434">
    <property type="component" value="Chromosome"/>
</dbReference>
<dbReference type="STRING" id="1437875.CFRA_06015"/>
<gene>
    <name evidence="8" type="ORF">CFRA_06015</name>
</gene>
<dbReference type="PANTHER" id="PTHR30363:SF4">
    <property type="entry name" value="GLYCEROL-3-PHOSPHATE REGULON REPRESSOR"/>
    <property type="match status" value="1"/>
</dbReference>
<evidence type="ECO:0000313" key="8">
    <source>
        <dbReference type="EMBL" id="APT88872.1"/>
    </source>
</evidence>
<dbReference type="PANTHER" id="PTHR30363">
    <property type="entry name" value="HTH-TYPE TRANSCRIPTIONAL REGULATOR SRLR-RELATED"/>
    <property type="match status" value="1"/>
</dbReference>
<dbReference type="SMART" id="SM00420">
    <property type="entry name" value="HTH_DEOR"/>
    <property type="match status" value="1"/>
</dbReference>